<dbReference type="EMBL" id="PVWO01000070">
    <property type="protein sequence ID" value="PSB57585.1"/>
    <property type="molecule type" value="Genomic_DNA"/>
</dbReference>
<reference evidence="2 3" key="1">
    <citation type="submission" date="2018-03" db="EMBL/GenBank/DDBJ databases">
        <title>The ancient ancestry and fast evolution of plastids.</title>
        <authorList>
            <person name="Moore K.R."/>
            <person name="Magnabosco C."/>
            <person name="Momper L."/>
            <person name="Gold D.A."/>
            <person name="Bosak T."/>
            <person name="Fournier G.P."/>
        </authorList>
    </citation>
    <scope>NUCLEOTIDE SEQUENCE [LARGE SCALE GENOMIC DNA]</scope>
    <source>
        <strain evidence="2 3">CCALA 037</strain>
    </source>
</reference>
<dbReference type="AlphaFoldDB" id="A0A2T1GIJ8"/>
<gene>
    <name evidence="2" type="ORF">C7B77_07855</name>
</gene>
<feature type="coiled-coil region" evidence="1">
    <location>
        <begin position="32"/>
        <end position="59"/>
    </location>
</feature>
<protein>
    <submittedName>
        <fullName evidence="2">Uncharacterized protein</fullName>
    </submittedName>
</protein>
<name>A0A2T1GIJ8_9CYAN</name>
<organism evidence="2 3">
    <name type="scientific">Chamaesiphon polymorphus CCALA 037</name>
    <dbReference type="NCBI Taxonomy" id="2107692"/>
    <lineage>
        <taxon>Bacteria</taxon>
        <taxon>Bacillati</taxon>
        <taxon>Cyanobacteriota</taxon>
        <taxon>Cyanophyceae</taxon>
        <taxon>Gomontiellales</taxon>
        <taxon>Chamaesiphonaceae</taxon>
        <taxon>Chamaesiphon</taxon>
    </lineage>
</organism>
<keyword evidence="3" id="KW-1185">Reference proteome</keyword>
<evidence type="ECO:0000313" key="2">
    <source>
        <dbReference type="EMBL" id="PSB57585.1"/>
    </source>
</evidence>
<evidence type="ECO:0000313" key="3">
    <source>
        <dbReference type="Proteomes" id="UP000238937"/>
    </source>
</evidence>
<dbReference type="Proteomes" id="UP000238937">
    <property type="component" value="Unassembled WGS sequence"/>
</dbReference>
<evidence type="ECO:0000256" key="1">
    <source>
        <dbReference type="SAM" id="Coils"/>
    </source>
</evidence>
<keyword evidence="1" id="KW-0175">Coiled coil</keyword>
<comment type="caution">
    <text evidence="2">The sequence shown here is derived from an EMBL/GenBank/DDBJ whole genome shotgun (WGS) entry which is preliminary data.</text>
</comment>
<proteinExistence type="predicted"/>
<dbReference type="RefSeq" id="WP_106302462.1">
    <property type="nucleotide sequence ID" value="NZ_PVWO01000070.1"/>
</dbReference>
<accession>A0A2T1GIJ8</accession>
<sequence length="63" mass="7296">MLDFSAIFGLAVRISGQKAETSIPGDEEPNFVDDLNFDLTNSERRIRRLSRRVTRLERQDLDD</sequence>